<keyword evidence="7 8" id="KW-0927">Auxin signaling pathway</keyword>
<dbReference type="AlphaFoldDB" id="A0AAV5JZP3"/>
<dbReference type="InterPro" id="IPR003311">
    <property type="entry name" value="AUX_IAA"/>
</dbReference>
<organism evidence="10 11">
    <name type="scientific">Rubroshorea leprosula</name>
    <dbReference type="NCBI Taxonomy" id="152421"/>
    <lineage>
        <taxon>Eukaryota</taxon>
        <taxon>Viridiplantae</taxon>
        <taxon>Streptophyta</taxon>
        <taxon>Embryophyta</taxon>
        <taxon>Tracheophyta</taxon>
        <taxon>Spermatophyta</taxon>
        <taxon>Magnoliopsida</taxon>
        <taxon>eudicotyledons</taxon>
        <taxon>Gunneridae</taxon>
        <taxon>Pentapetalae</taxon>
        <taxon>rosids</taxon>
        <taxon>malvids</taxon>
        <taxon>Malvales</taxon>
        <taxon>Dipterocarpaceae</taxon>
        <taxon>Rubroshorea</taxon>
    </lineage>
</organism>
<comment type="similarity">
    <text evidence="2 8">Belongs to the Aux/IAA family.</text>
</comment>
<accession>A0AAV5JZP3</accession>
<dbReference type="PANTHER" id="PTHR31734:SF38">
    <property type="entry name" value="AUXIN-RESPONSIVE PROTEIN IAA29"/>
    <property type="match status" value="1"/>
</dbReference>
<dbReference type="Proteomes" id="UP001054252">
    <property type="component" value="Unassembled WGS sequence"/>
</dbReference>
<evidence type="ECO:0000313" key="11">
    <source>
        <dbReference type="Proteomes" id="UP001054252"/>
    </source>
</evidence>
<comment type="subcellular location">
    <subcellularLocation>
        <location evidence="1 8">Nucleus</location>
    </subcellularLocation>
</comment>
<comment type="subunit">
    <text evidence="8">Homodimers and heterodimers.</text>
</comment>
<dbReference type="InterPro" id="IPR053793">
    <property type="entry name" value="PB1-like"/>
</dbReference>
<dbReference type="EMBL" id="BPVZ01000047">
    <property type="protein sequence ID" value="GKV17057.1"/>
    <property type="molecule type" value="Genomic_DNA"/>
</dbReference>
<protein>
    <recommendedName>
        <fullName evidence="8">Auxin-responsive protein</fullName>
    </recommendedName>
</protein>
<keyword evidence="11" id="KW-1185">Reference proteome</keyword>
<gene>
    <name evidence="10" type="ORF">SLEP1_g27610</name>
</gene>
<dbReference type="SUPFAM" id="SSF54277">
    <property type="entry name" value="CAD &amp; PB1 domains"/>
    <property type="match status" value="1"/>
</dbReference>
<keyword evidence="6 8" id="KW-0539">Nucleus</keyword>
<dbReference type="GO" id="GO:0009734">
    <property type="term" value="P:auxin-activated signaling pathway"/>
    <property type="evidence" value="ECO:0007669"/>
    <property type="project" value="UniProtKB-UniRule"/>
</dbReference>
<dbReference type="Gene3D" id="3.10.20.90">
    <property type="entry name" value="Phosphatidylinositol 3-kinase Catalytic Subunit, Chain A, domain 1"/>
    <property type="match status" value="1"/>
</dbReference>
<dbReference type="InterPro" id="IPR033389">
    <property type="entry name" value="AUX/IAA_dom"/>
</dbReference>
<comment type="function">
    <text evidence="8">Aux/IAA proteins are short-lived transcriptional factors that function as repressors of early auxin response genes at low auxin concentrations.</text>
</comment>
<feature type="domain" description="PB1" evidence="9">
    <location>
        <begin position="148"/>
        <end position="225"/>
    </location>
</feature>
<evidence type="ECO:0000256" key="8">
    <source>
        <dbReference type="RuleBase" id="RU004549"/>
    </source>
</evidence>
<keyword evidence="3 8" id="KW-0678">Repressor</keyword>
<evidence type="ECO:0000313" key="10">
    <source>
        <dbReference type="EMBL" id="GKV17057.1"/>
    </source>
</evidence>
<evidence type="ECO:0000256" key="5">
    <source>
        <dbReference type="ARBA" id="ARBA00023163"/>
    </source>
</evidence>
<proteinExistence type="inferred from homology"/>
<evidence type="ECO:0000256" key="2">
    <source>
        <dbReference type="ARBA" id="ARBA00006728"/>
    </source>
</evidence>
<evidence type="ECO:0000256" key="6">
    <source>
        <dbReference type="ARBA" id="ARBA00023242"/>
    </source>
</evidence>
<sequence length="225" mass="25234">MELQLGLAPPSVASVPVNRVMNNFCHGPLIRLGYNWFSSTSTCKDNDSACGGGSKKRSFGEVVEENIKVPETLPLLLWNKQPNDEDGNGKDLEETSSHVINKNDEHDLVGWPPVKTWRTKKIRRQSYNGCRLDDIGGCGGYAIRPSNSKFVKVKMEGVGIARKIDLTLHHSFETLTTTLNEMFGNENQFGCKLAFQDRDGHWLLAEGTPWRTFIGSVQRLMLLRI</sequence>
<name>A0AAV5JZP3_9ROSI</name>
<dbReference type="GO" id="GO:0006355">
    <property type="term" value="P:regulation of DNA-templated transcription"/>
    <property type="evidence" value="ECO:0007669"/>
    <property type="project" value="InterPro"/>
</dbReference>
<evidence type="ECO:0000259" key="9">
    <source>
        <dbReference type="PROSITE" id="PS51745"/>
    </source>
</evidence>
<dbReference type="PANTHER" id="PTHR31734">
    <property type="entry name" value="AUXIN-RESPONSIVE PROTEIN IAA17"/>
    <property type="match status" value="1"/>
</dbReference>
<comment type="caution">
    <text evidence="10">The sequence shown here is derived from an EMBL/GenBank/DDBJ whole genome shotgun (WGS) entry which is preliminary data.</text>
</comment>
<evidence type="ECO:0000256" key="3">
    <source>
        <dbReference type="ARBA" id="ARBA00022491"/>
    </source>
</evidence>
<keyword evidence="5 8" id="KW-0804">Transcription</keyword>
<keyword evidence="4 8" id="KW-0805">Transcription regulation</keyword>
<evidence type="ECO:0000256" key="4">
    <source>
        <dbReference type="ARBA" id="ARBA00023015"/>
    </source>
</evidence>
<dbReference type="PROSITE" id="PS51745">
    <property type="entry name" value="PB1"/>
    <property type="match status" value="1"/>
</dbReference>
<dbReference type="GO" id="GO:0005634">
    <property type="term" value="C:nucleus"/>
    <property type="evidence" value="ECO:0007669"/>
    <property type="project" value="UniProtKB-SubCell"/>
</dbReference>
<evidence type="ECO:0000256" key="1">
    <source>
        <dbReference type="ARBA" id="ARBA00004123"/>
    </source>
</evidence>
<evidence type="ECO:0000256" key="7">
    <source>
        <dbReference type="ARBA" id="ARBA00023294"/>
    </source>
</evidence>
<reference evidence="10 11" key="1">
    <citation type="journal article" date="2021" name="Commun. Biol.">
        <title>The genome of Shorea leprosula (Dipterocarpaceae) highlights the ecological relevance of drought in aseasonal tropical rainforests.</title>
        <authorList>
            <person name="Ng K.K.S."/>
            <person name="Kobayashi M.J."/>
            <person name="Fawcett J.A."/>
            <person name="Hatakeyama M."/>
            <person name="Paape T."/>
            <person name="Ng C.H."/>
            <person name="Ang C.C."/>
            <person name="Tnah L.H."/>
            <person name="Lee C.T."/>
            <person name="Nishiyama T."/>
            <person name="Sese J."/>
            <person name="O'Brien M.J."/>
            <person name="Copetti D."/>
            <person name="Mohd Noor M.I."/>
            <person name="Ong R.C."/>
            <person name="Putra M."/>
            <person name="Sireger I.Z."/>
            <person name="Indrioko S."/>
            <person name="Kosugi Y."/>
            <person name="Izuno A."/>
            <person name="Isagi Y."/>
            <person name="Lee S.L."/>
            <person name="Shimizu K.K."/>
        </authorList>
    </citation>
    <scope>NUCLEOTIDE SEQUENCE [LARGE SCALE GENOMIC DNA]</scope>
    <source>
        <strain evidence="10">214</strain>
    </source>
</reference>
<dbReference type="Pfam" id="PF02309">
    <property type="entry name" value="AUX_IAA"/>
    <property type="match status" value="1"/>
</dbReference>